<evidence type="ECO:0000313" key="1">
    <source>
        <dbReference type="EMBL" id="KAF1381071.1"/>
    </source>
</evidence>
<proteinExistence type="predicted"/>
<sequence length="78" mass="8685">MCCIYNMILIISVGVRSCENLLFDLFAPFVNHHLTVVEGFVYLSLGSLSSGALMVPEEGQTKSDSNQLSTFTFHIQRN</sequence>
<reference evidence="1 2" key="1">
    <citation type="submission" date="2019-06" db="EMBL/GenBank/DDBJ databases">
        <title>A chromosome-scale genome assembly of the European perch, Perca fluviatilis.</title>
        <authorList>
            <person name="Roques C."/>
            <person name="Zahm M."/>
            <person name="Cabau C."/>
            <person name="Klopp C."/>
            <person name="Bouchez O."/>
            <person name="Donnadieu C."/>
            <person name="Kuhl H."/>
            <person name="Gislard M."/>
            <person name="Guendouz S."/>
            <person name="Journot L."/>
            <person name="Haffray P."/>
            <person name="Bestin A."/>
            <person name="Morvezen R."/>
            <person name="Feron R."/>
            <person name="Wen M."/>
            <person name="Jouanno E."/>
            <person name="Herpin A."/>
            <person name="Schartl M."/>
            <person name="Postlethwait J."/>
            <person name="Schaerlinger B."/>
            <person name="Chardard D."/>
            <person name="Lecocq T."/>
            <person name="Poncet C."/>
            <person name="Jaffrelo L."/>
            <person name="Lampietro C."/>
            <person name="Guiguen Y."/>
        </authorList>
    </citation>
    <scope>NUCLEOTIDE SEQUENCE [LARGE SCALE GENOMIC DNA]</scope>
    <source>
        <tissue evidence="1">Blood</tissue>
    </source>
</reference>
<gene>
    <name evidence="1" type="ORF">PFLUV_G00170670</name>
</gene>
<accession>A0A6A5DZT4</accession>
<dbReference type="Proteomes" id="UP000465112">
    <property type="component" value="Chromosome 14"/>
</dbReference>
<dbReference type="AlphaFoldDB" id="A0A6A5DZT4"/>
<protein>
    <submittedName>
        <fullName evidence="1">Uncharacterized protein</fullName>
    </submittedName>
</protein>
<comment type="caution">
    <text evidence="1">The sequence shown here is derived from an EMBL/GenBank/DDBJ whole genome shotgun (WGS) entry which is preliminary data.</text>
</comment>
<evidence type="ECO:0000313" key="2">
    <source>
        <dbReference type="Proteomes" id="UP000465112"/>
    </source>
</evidence>
<organism evidence="1 2">
    <name type="scientific">Perca fluviatilis</name>
    <name type="common">European perch</name>
    <dbReference type="NCBI Taxonomy" id="8168"/>
    <lineage>
        <taxon>Eukaryota</taxon>
        <taxon>Metazoa</taxon>
        <taxon>Chordata</taxon>
        <taxon>Craniata</taxon>
        <taxon>Vertebrata</taxon>
        <taxon>Euteleostomi</taxon>
        <taxon>Actinopterygii</taxon>
        <taxon>Neopterygii</taxon>
        <taxon>Teleostei</taxon>
        <taxon>Neoteleostei</taxon>
        <taxon>Acanthomorphata</taxon>
        <taxon>Eupercaria</taxon>
        <taxon>Perciformes</taxon>
        <taxon>Percoidei</taxon>
        <taxon>Percidae</taxon>
        <taxon>Percinae</taxon>
        <taxon>Perca</taxon>
    </lineage>
</organism>
<name>A0A6A5DZT4_PERFL</name>
<keyword evidence="2" id="KW-1185">Reference proteome</keyword>
<dbReference type="EMBL" id="VHII01000014">
    <property type="protein sequence ID" value="KAF1381071.1"/>
    <property type="molecule type" value="Genomic_DNA"/>
</dbReference>